<evidence type="ECO:0000256" key="3">
    <source>
        <dbReference type="ARBA" id="ARBA00022692"/>
    </source>
</evidence>
<evidence type="ECO:0000256" key="4">
    <source>
        <dbReference type="ARBA" id="ARBA00022989"/>
    </source>
</evidence>
<dbReference type="RefSeq" id="WP_141362694.1">
    <property type="nucleotide sequence ID" value="NZ_BAAAJL010000008.1"/>
</dbReference>
<proteinExistence type="predicted"/>
<protein>
    <submittedName>
        <fullName evidence="7">Uncharacterized protein</fullName>
    </submittedName>
</protein>
<organism evidence="7 8">
    <name type="scientific">Glutamicibacter uratoxydans</name>
    <name type="common">Arthrobacter uratoxydans</name>
    <dbReference type="NCBI Taxonomy" id="43667"/>
    <lineage>
        <taxon>Bacteria</taxon>
        <taxon>Bacillati</taxon>
        <taxon>Actinomycetota</taxon>
        <taxon>Actinomycetes</taxon>
        <taxon>Micrococcales</taxon>
        <taxon>Micrococcaceae</taxon>
        <taxon>Glutamicibacter</taxon>
    </lineage>
</organism>
<feature type="transmembrane region" description="Helical" evidence="6">
    <location>
        <begin position="112"/>
        <end position="136"/>
    </location>
</feature>
<dbReference type="PANTHER" id="PTHR30213:SF0">
    <property type="entry name" value="UPF0761 MEMBRANE PROTEIN YIHY"/>
    <property type="match status" value="1"/>
</dbReference>
<keyword evidence="2" id="KW-1003">Cell membrane</keyword>
<name>A0A4Y4DKP4_GLUUR</name>
<comment type="subcellular location">
    <subcellularLocation>
        <location evidence="1">Cell membrane</location>
        <topology evidence="1">Multi-pass membrane protein</topology>
    </subcellularLocation>
</comment>
<dbReference type="PANTHER" id="PTHR30213">
    <property type="entry name" value="INNER MEMBRANE PROTEIN YHJD"/>
    <property type="match status" value="1"/>
</dbReference>
<dbReference type="NCBIfam" id="TIGR00765">
    <property type="entry name" value="yihY_not_rbn"/>
    <property type="match status" value="1"/>
</dbReference>
<keyword evidence="4 6" id="KW-1133">Transmembrane helix</keyword>
<dbReference type="Pfam" id="PF03631">
    <property type="entry name" value="Virul_fac_BrkB"/>
    <property type="match status" value="1"/>
</dbReference>
<dbReference type="EMBL" id="BJNY01000005">
    <property type="protein sequence ID" value="GED05526.1"/>
    <property type="molecule type" value="Genomic_DNA"/>
</dbReference>
<evidence type="ECO:0000256" key="6">
    <source>
        <dbReference type="SAM" id="Phobius"/>
    </source>
</evidence>
<gene>
    <name evidence="7" type="ORF">AUR04nite_10580</name>
</gene>
<feature type="transmembrane region" description="Helical" evidence="6">
    <location>
        <begin position="265"/>
        <end position="289"/>
    </location>
</feature>
<evidence type="ECO:0000313" key="8">
    <source>
        <dbReference type="Proteomes" id="UP000316612"/>
    </source>
</evidence>
<evidence type="ECO:0000256" key="2">
    <source>
        <dbReference type="ARBA" id="ARBA00022475"/>
    </source>
</evidence>
<evidence type="ECO:0000256" key="1">
    <source>
        <dbReference type="ARBA" id="ARBA00004651"/>
    </source>
</evidence>
<keyword evidence="5 6" id="KW-0472">Membrane</keyword>
<reference evidence="7 8" key="1">
    <citation type="submission" date="2019-06" db="EMBL/GenBank/DDBJ databases">
        <title>Whole genome shotgun sequence of Glutamicibacter uratoxydans NBRC 15515.</title>
        <authorList>
            <person name="Hosoyama A."/>
            <person name="Uohara A."/>
            <person name="Ohji S."/>
            <person name="Ichikawa N."/>
        </authorList>
    </citation>
    <scope>NUCLEOTIDE SEQUENCE [LARGE SCALE GENOMIC DNA]</scope>
    <source>
        <strain evidence="7 8">NBRC 15515</strain>
    </source>
</reference>
<evidence type="ECO:0000256" key="5">
    <source>
        <dbReference type="ARBA" id="ARBA00023136"/>
    </source>
</evidence>
<sequence>MPNIHRLKKQRIWEAVTCFPRAAREFFRNDGLDTAASLTFFMVLALFPGLLALISLLTFAGASESGTRWILEVLQLALAPNGEALTGESKELMDIAEQFLDTLAANASGTTLAIVLGSIGALWSTSAYVVAFGRALNRLYGVREGRPQWKRRPQMFLITVIIMVLAVVSMALFIATGTVAQGLGNILGLGDSFVTIWNWGKPPALLVVFLLILALLYYYTPNVKRPKFQWFSPGTVTAICALGLSSLGFSIYLSRFATYSATYGTIGGLIVLVLASWLGNIALIMGALVDIEFIRLKQLRTGMPSAEEVQLPLRDSTLIAKKNLSNYKDLVQAQEIRLRHGGDPLQDMAVDPRAAIRPKTKVFPIILASAATWAVTRWSSRRGLGRRRGERD</sequence>
<feature type="transmembrane region" description="Helical" evidence="6">
    <location>
        <begin position="231"/>
        <end position="253"/>
    </location>
</feature>
<comment type="caution">
    <text evidence="7">The sequence shown here is derived from an EMBL/GenBank/DDBJ whole genome shotgun (WGS) entry which is preliminary data.</text>
</comment>
<dbReference type="OrthoDB" id="9781030at2"/>
<dbReference type="GO" id="GO:0005886">
    <property type="term" value="C:plasma membrane"/>
    <property type="evidence" value="ECO:0007669"/>
    <property type="project" value="UniProtKB-SubCell"/>
</dbReference>
<feature type="transmembrane region" description="Helical" evidence="6">
    <location>
        <begin position="38"/>
        <end position="62"/>
    </location>
</feature>
<dbReference type="InterPro" id="IPR017039">
    <property type="entry name" value="Virul_fac_BrkB"/>
</dbReference>
<feature type="transmembrane region" description="Helical" evidence="6">
    <location>
        <begin position="203"/>
        <end position="219"/>
    </location>
</feature>
<dbReference type="Proteomes" id="UP000316612">
    <property type="component" value="Unassembled WGS sequence"/>
</dbReference>
<feature type="transmembrane region" description="Helical" evidence="6">
    <location>
        <begin position="156"/>
        <end position="183"/>
    </location>
</feature>
<dbReference type="AlphaFoldDB" id="A0A4Y4DKP4"/>
<keyword evidence="8" id="KW-1185">Reference proteome</keyword>
<evidence type="ECO:0000313" key="7">
    <source>
        <dbReference type="EMBL" id="GED05526.1"/>
    </source>
</evidence>
<accession>A0A4Y4DKP4</accession>
<keyword evidence="3 6" id="KW-0812">Transmembrane</keyword>